<name>A0A371FS01_MUCPR</name>
<dbReference type="EMBL" id="QJKJ01008007">
    <property type="protein sequence ID" value="RDX81119.1"/>
    <property type="molecule type" value="Genomic_DNA"/>
</dbReference>
<keyword evidence="2" id="KW-1185">Reference proteome</keyword>
<sequence length="87" mass="10232">MLYNLVEKKLVRSCDVQFIKDQIIEHIDKVKNTTLEKDNSLFEIDPVWMPVYDLDTIDNNVQIGEQHNYQLGDDFDVSLDDDAEEEQ</sequence>
<gene>
    <name evidence="1" type="ORF">CR513_38246</name>
</gene>
<accession>A0A371FS01</accession>
<proteinExistence type="predicted"/>
<comment type="caution">
    <text evidence="1">The sequence shown here is derived from an EMBL/GenBank/DDBJ whole genome shotgun (WGS) entry which is preliminary data.</text>
</comment>
<evidence type="ECO:0000313" key="1">
    <source>
        <dbReference type="EMBL" id="RDX81119.1"/>
    </source>
</evidence>
<reference evidence="1" key="1">
    <citation type="submission" date="2018-05" db="EMBL/GenBank/DDBJ databases">
        <title>Draft genome of Mucuna pruriens seed.</title>
        <authorList>
            <person name="Nnadi N.E."/>
            <person name="Vos R."/>
            <person name="Hasami M.H."/>
            <person name="Devisetty U.K."/>
            <person name="Aguiy J.C."/>
        </authorList>
    </citation>
    <scope>NUCLEOTIDE SEQUENCE [LARGE SCALE GENOMIC DNA]</scope>
    <source>
        <strain evidence="1">JCA_2017</strain>
    </source>
</reference>
<evidence type="ECO:0000313" key="2">
    <source>
        <dbReference type="Proteomes" id="UP000257109"/>
    </source>
</evidence>
<organism evidence="1 2">
    <name type="scientific">Mucuna pruriens</name>
    <name type="common">Velvet bean</name>
    <name type="synonym">Dolichos pruriens</name>
    <dbReference type="NCBI Taxonomy" id="157652"/>
    <lineage>
        <taxon>Eukaryota</taxon>
        <taxon>Viridiplantae</taxon>
        <taxon>Streptophyta</taxon>
        <taxon>Embryophyta</taxon>
        <taxon>Tracheophyta</taxon>
        <taxon>Spermatophyta</taxon>
        <taxon>Magnoliopsida</taxon>
        <taxon>eudicotyledons</taxon>
        <taxon>Gunneridae</taxon>
        <taxon>Pentapetalae</taxon>
        <taxon>rosids</taxon>
        <taxon>fabids</taxon>
        <taxon>Fabales</taxon>
        <taxon>Fabaceae</taxon>
        <taxon>Papilionoideae</taxon>
        <taxon>50 kb inversion clade</taxon>
        <taxon>NPAAA clade</taxon>
        <taxon>indigoferoid/millettioid clade</taxon>
        <taxon>Phaseoleae</taxon>
        <taxon>Mucuna</taxon>
    </lineage>
</organism>
<dbReference type="AlphaFoldDB" id="A0A371FS01"/>
<protein>
    <submittedName>
        <fullName evidence="1">Uncharacterized protein</fullName>
    </submittedName>
</protein>
<dbReference type="Proteomes" id="UP000257109">
    <property type="component" value="Unassembled WGS sequence"/>
</dbReference>
<feature type="non-terminal residue" evidence="1">
    <location>
        <position position="1"/>
    </location>
</feature>